<dbReference type="GO" id="GO:0022627">
    <property type="term" value="C:cytosolic small ribosomal subunit"/>
    <property type="evidence" value="ECO:0007669"/>
    <property type="project" value="TreeGrafter"/>
</dbReference>
<feature type="compositionally biased region" description="Basic and acidic residues" evidence="6">
    <location>
        <begin position="340"/>
        <end position="357"/>
    </location>
</feature>
<dbReference type="InterPro" id="IPR023591">
    <property type="entry name" value="Ribosomal_uS2_flav_dom_sf"/>
</dbReference>
<dbReference type="GO" id="GO:0003735">
    <property type="term" value="F:structural constituent of ribosome"/>
    <property type="evidence" value="ECO:0007669"/>
    <property type="project" value="InterPro"/>
</dbReference>
<dbReference type="GO" id="GO:0006412">
    <property type="term" value="P:translation"/>
    <property type="evidence" value="ECO:0007669"/>
    <property type="project" value="UniProtKB-UniRule"/>
</dbReference>
<evidence type="ECO:0000256" key="4">
    <source>
        <dbReference type="ARBA" id="ARBA00035256"/>
    </source>
</evidence>
<evidence type="ECO:0000256" key="2">
    <source>
        <dbReference type="ARBA" id="ARBA00022980"/>
    </source>
</evidence>
<name>A0A1V5MJK3_UNCT6</name>
<accession>A0A1V5MJK3</accession>
<dbReference type="PANTHER" id="PTHR12534">
    <property type="entry name" value="30S RIBOSOMAL PROTEIN S2 PROKARYOTIC AND ORGANELLAR"/>
    <property type="match status" value="1"/>
</dbReference>
<comment type="similarity">
    <text evidence="1 5">Belongs to the universal ribosomal protein uS2 family.</text>
</comment>
<dbReference type="PROSITE" id="PS00962">
    <property type="entry name" value="RIBOSOMAL_S2_1"/>
    <property type="match status" value="1"/>
</dbReference>
<dbReference type="Proteomes" id="UP000485484">
    <property type="component" value="Unassembled WGS sequence"/>
</dbReference>
<feature type="compositionally biased region" description="Basic residues" evidence="6">
    <location>
        <begin position="305"/>
        <end position="321"/>
    </location>
</feature>
<keyword evidence="2 5" id="KW-0689">Ribosomal protein</keyword>
<evidence type="ECO:0000256" key="3">
    <source>
        <dbReference type="ARBA" id="ARBA00023274"/>
    </source>
</evidence>
<gene>
    <name evidence="5 7" type="primary">rpsB</name>
    <name evidence="7" type="ORF">BWY73_00411</name>
</gene>
<keyword evidence="3 5" id="KW-0687">Ribonucleoprotein</keyword>
<dbReference type="EMBL" id="MWAK01000034">
    <property type="protein sequence ID" value="OPZ93272.1"/>
    <property type="molecule type" value="Genomic_DNA"/>
</dbReference>
<dbReference type="PRINTS" id="PR00395">
    <property type="entry name" value="RIBOSOMALS2"/>
</dbReference>
<sequence>MVGVTLQELLESGLYFGHPSKQFDARMKPFIFGKRQGIYIIDLEKTRVCLEKACEFLKEMAREGKVIMFVGTKRQARELVRTTAETLDLPYMSNRWLGGTMTNYQTLRVRIERLNTLEAKDTSGALDKLSKWDATMARRERDRLMKNLSGLRKLNRLPDILLVVDVRKEENAILEARKLGLKIVGVVDTNSNPELVDYPIPANDDGIKGLRILFAEFATAIKSGQEERGRLQKAAEEKEKKAAREAAAAAQKPPVPEAAPAVEPVAAAAPVAKPAAKPAVPAAPAAEPAEAEAGSDESPAAGKKAVTKPKPRPRIRSKVRRSAPATAARKPAARSAGAARLEKKTTAGVEKKSKKEE</sequence>
<dbReference type="Gene3D" id="3.40.50.10490">
    <property type="entry name" value="Glucose-6-phosphate isomerase like protein, domain 1"/>
    <property type="match status" value="1"/>
</dbReference>
<evidence type="ECO:0000313" key="7">
    <source>
        <dbReference type="EMBL" id="OPZ93272.1"/>
    </source>
</evidence>
<dbReference type="InterPro" id="IPR018130">
    <property type="entry name" value="Ribosomal_uS2_CS"/>
</dbReference>
<feature type="compositionally biased region" description="Basic and acidic residues" evidence="6">
    <location>
        <begin position="226"/>
        <end position="244"/>
    </location>
</feature>
<dbReference type="NCBIfam" id="TIGR01011">
    <property type="entry name" value="rpsB_bact"/>
    <property type="match status" value="1"/>
</dbReference>
<protein>
    <recommendedName>
        <fullName evidence="4 5">Small ribosomal subunit protein uS2</fullName>
    </recommendedName>
</protein>
<feature type="compositionally biased region" description="Low complexity" evidence="6">
    <location>
        <begin position="245"/>
        <end position="257"/>
    </location>
</feature>
<dbReference type="CDD" id="cd01425">
    <property type="entry name" value="RPS2"/>
    <property type="match status" value="1"/>
</dbReference>
<feature type="compositionally biased region" description="Low complexity" evidence="6">
    <location>
        <begin position="272"/>
        <end position="288"/>
    </location>
</feature>
<reference evidence="7" key="1">
    <citation type="submission" date="2017-02" db="EMBL/GenBank/DDBJ databases">
        <title>Delving into the versatile metabolic prowess of the omnipresent phylum Bacteroidetes.</title>
        <authorList>
            <person name="Nobu M.K."/>
            <person name="Mei R."/>
            <person name="Narihiro T."/>
            <person name="Kuroda K."/>
            <person name="Liu W.-T."/>
        </authorList>
    </citation>
    <scope>NUCLEOTIDE SEQUENCE</scope>
    <source>
        <strain evidence="7">ADurb.Bin417</strain>
    </source>
</reference>
<dbReference type="AlphaFoldDB" id="A0A1V5MJK3"/>
<evidence type="ECO:0000256" key="1">
    <source>
        <dbReference type="ARBA" id="ARBA00006242"/>
    </source>
</evidence>
<dbReference type="InterPro" id="IPR001865">
    <property type="entry name" value="Ribosomal_uS2"/>
</dbReference>
<comment type="caution">
    <text evidence="7">The sequence shown here is derived from an EMBL/GenBank/DDBJ whole genome shotgun (WGS) entry which is preliminary data.</text>
</comment>
<dbReference type="Gene3D" id="1.10.287.610">
    <property type="entry name" value="Helix hairpin bin"/>
    <property type="match status" value="1"/>
</dbReference>
<dbReference type="SUPFAM" id="SSF52313">
    <property type="entry name" value="Ribosomal protein S2"/>
    <property type="match status" value="1"/>
</dbReference>
<evidence type="ECO:0000256" key="5">
    <source>
        <dbReference type="HAMAP-Rule" id="MF_00291"/>
    </source>
</evidence>
<dbReference type="HAMAP" id="MF_00291_B">
    <property type="entry name" value="Ribosomal_uS2_B"/>
    <property type="match status" value="1"/>
</dbReference>
<dbReference type="InterPro" id="IPR005706">
    <property type="entry name" value="Ribosomal_uS2_bac/mit/plastid"/>
</dbReference>
<evidence type="ECO:0000256" key="6">
    <source>
        <dbReference type="SAM" id="MobiDB-lite"/>
    </source>
</evidence>
<feature type="region of interest" description="Disordered" evidence="6">
    <location>
        <begin position="272"/>
        <end position="357"/>
    </location>
</feature>
<feature type="region of interest" description="Disordered" evidence="6">
    <location>
        <begin position="226"/>
        <end position="257"/>
    </location>
</feature>
<feature type="compositionally biased region" description="Low complexity" evidence="6">
    <location>
        <begin position="322"/>
        <end position="339"/>
    </location>
</feature>
<organism evidence="7">
    <name type="scientific">candidate division TA06 bacterium ADurb.Bin417</name>
    <dbReference type="NCBI Taxonomy" id="1852828"/>
    <lineage>
        <taxon>Bacteria</taxon>
        <taxon>Bacteria division TA06</taxon>
    </lineage>
</organism>
<proteinExistence type="inferred from homology"/>
<dbReference type="Pfam" id="PF00318">
    <property type="entry name" value="Ribosomal_S2"/>
    <property type="match status" value="1"/>
</dbReference>
<dbReference type="PANTHER" id="PTHR12534:SF0">
    <property type="entry name" value="SMALL RIBOSOMAL SUBUNIT PROTEIN US2M"/>
    <property type="match status" value="1"/>
</dbReference>